<keyword evidence="2" id="KW-0732">Signal</keyword>
<evidence type="ECO:0000313" key="4">
    <source>
        <dbReference type="Proteomes" id="UP000217431"/>
    </source>
</evidence>
<proteinExistence type="predicted"/>
<protein>
    <recommendedName>
        <fullName evidence="5">SlyB protein</fullName>
    </recommendedName>
</protein>
<dbReference type="RefSeq" id="WP_096407980.1">
    <property type="nucleotide sequence ID" value="NZ_AP014598.1"/>
</dbReference>
<reference evidence="3 4" key="1">
    <citation type="journal article" date="2016" name="DNA Res.">
        <title>The complete genome sequencing of Prevotella intermedia strain OMA14 and a subsequent fine-scale, intra-species genomic comparison reveal an unusual amplification of conjugative and mobile transposons and identify a novel Prevotella-lineage-specific repeat.</title>
        <authorList>
            <person name="Naito M."/>
            <person name="Ogura Y."/>
            <person name="Itoh T."/>
            <person name="Shoji M."/>
            <person name="Okamoto M."/>
            <person name="Hayashi T."/>
            <person name="Nakayama K."/>
        </authorList>
    </citation>
    <scope>NUCLEOTIDE SEQUENCE [LARGE SCALE GENOMIC DNA]</scope>
    <source>
        <strain evidence="3 4">OMA14</strain>
    </source>
</reference>
<dbReference type="Proteomes" id="UP000217431">
    <property type="component" value="Chromosome II"/>
</dbReference>
<sequence length="138" mass="15535">MKRLFLIGIMALAAVSGFAQDVNRVDKLKEQQKVLDLTSKLNKLQLDLEKEKATYNDLVNKASEVNAEANVVTTEFNSSDAKSTVKDAKETIKVLKEAKAVNKKLKKAQKKTSKMEKKIAKLQARIDDLNKRVKFVDQ</sequence>
<feature type="coiled-coil region" evidence="1">
    <location>
        <begin position="34"/>
        <end position="132"/>
    </location>
</feature>
<evidence type="ECO:0000256" key="1">
    <source>
        <dbReference type="SAM" id="Coils"/>
    </source>
</evidence>
<organism evidence="3 4">
    <name type="scientific">Prevotella intermedia</name>
    <dbReference type="NCBI Taxonomy" id="28131"/>
    <lineage>
        <taxon>Bacteria</taxon>
        <taxon>Pseudomonadati</taxon>
        <taxon>Bacteroidota</taxon>
        <taxon>Bacteroidia</taxon>
        <taxon>Bacteroidales</taxon>
        <taxon>Prevotellaceae</taxon>
        <taxon>Prevotella</taxon>
    </lineage>
</organism>
<dbReference type="Gene3D" id="1.20.5.170">
    <property type="match status" value="1"/>
</dbReference>
<gene>
    <name evidence="3" type="ORF">PIOMA14_II_0116</name>
</gene>
<feature type="signal peptide" evidence="2">
    <location>
        <begin position="1"/>
        <end position="19"/>
    </location>
</feature>
<dbReference type="AlphaFoldDB" id="A0A0T7ANM5"/>
<name>A0A0T7ANM5_PREIN</name>
<dbReference type="EMBL" id="AP014598">
    <property type="protein sequence ID" value="BAU18621.1"/>
    <property type="molecule type" value="Genomic_DNA"/>
</dbReference>
<evidence type="ECO:0008006" key="5">
    <source>
        <dbReference type="Google" id="ProtNLM"/>
    </source>
</evidence>
<evidence type="ECO:0000256" key="2">
    <source>
        <dbReference type="SAM" id="SignalP"/>
    </source>
</evidence>
<evidence type="ECO:0000313" key="3">
    <source>
        <dbReference type="EMBL" id="BAU18621.1"/>
    </source>
</evidence>
<keyword evidence="1" id="KW-0175">Coiled coil</keyword>
<feature type="chain" id="PRO_5006677921" description="SlyB protein" evidence="2">
    <location>
        <begin position="20"/>
        <end position="138"/>
    </location>
</feature>
<accession>A0A0T7ANM5</accession>